<feature type="chain" id="PRO_5013883544" description="SXP/RAL-2 family protein Ani s 5-like cation-binding domain-containing protein" evidence="3">
    <location>
        <begin position="22"/>
        <end position="185"/>
    </location>
</feature>
<organism evidence="5 6">
    <name type="scientific">Teladorsagia circumcincta</name>
    <name type="common">Brown stomach worm</name>
    <name type="synonym">Ostertagia circumcincta</name>
    <dbReference type="NCBI Taxonomy" id="45464"/>
    <lineage>
        <taxon>Eukaryota</taxon>
        <taxon>Metazoa</taxon>
        <taxon>Ecdysozoa</taxon>
        <taxon>Nematoda</taxon>
        <taxon>Chromadorea</taxon>
        <taxon>Rhabditida</taxon>
        <taxon>Rhabditina</taxon>
        <taxon>Rhabditomorpha</taxon>
        <taxon>Strongyloidea</taxon>
        <taxon>Trichostrongylidae</taxon>
        <taxon>Teladorsagia</taxon>
    </lineage>
</organism>
<reference evidence="5 6" key="1">
    <citation type="submission" date="2015-09" db="EMBL/GenBank/DDBJ databases">
        <title>Draft genome of the parasitic nematode Teladorsagia circumcincta isolate WARC Sus (inbred).</title>
        <authorList>
            <person name="Mitreva M."/>
        </authorList>
    </citation>
    <scope>NUCLEOTIDE SEQUENCE [LARGE SCALE GENOMIC DNA]</scope>
    <source>
        <strain evidence="5 6">S</strain>
    </source>
</reference>
<proteinExistence type="predicted"/>
<dbReference type="PANTHER" id="PTHR21593:SF36">
    <property type="entry name" value="DUF148 DOMAIN-CONTAINING PROTEIN-RELATED"/>
    <property type="match status" value="1"/>
</dbReference>
<dbReference type="EMBL" id="KZ349162">
    <property type="protein sequence ID" value="PIO65245.1"/>
    <property type="molecule type" value="Genomic_DNA"/>
</dbReference>
<evidence type="ECO:0000256" key="1">
    <source>
        <dbReference type="SAM" id="Coils"/>
    </source>
</evidence>
<keyword evidence="6" id="KW-1185">Reference proteome</keyword>
<feature type="domain" description="SXP/RAL-2 family protein Ani s 5-like cation-binding" evidence="4">
    <location>
        <begin position="95"/>
        <end position="158"/>
    </location>
</feature>
<keyword evidence="1" id="KW-0175">Coiled coil</keyword>
<dbReference type="InterPro" id="IPR052823">
    <property type="entry name" value="SXP/RAL-2_related"/>
</dbReference>
<evidence type="ECO:0000256" key="3">
    <source>
        <dbReference type="SAM" id="SignalP"/>
    </source>
</evidence>
<feature type="region of interest" description="Disordered" evidence="2">
    <location>
        <begin position="148"/>
        <end position="185"/>
    </location>
</feature>
<dbReference type="PANTHER" id="PTHR21593">
    <property type="entry name" value="PRION-LIKE- Q/N-RICH -DOMAIN-BEARING PROTEIN PROTEIN"/>
    <property type="match status" value="1"/>
</dbReference>
<keyword evidence="3" id="KW-0732">Signal</keyword>
<evidence type="ECO:0000259" key="4">
    <source>
        <dbReference type="Pfam" id="PF02520"/>
    </source>
</evidence>
<accession>A0A2G9U4Y7</accession>
<dbReference type="AlphaFoldDB" id="A0A2G9U4Y7"/>
<evidence type="ECO:0000313" key="6">
    <source>
        <dbReference type="Proteomes" id="UP000230423"/>
    </source>
</evidence>
<name>A0A2G9U4Y7_TELCI</name>
<evidence type="ECO:0000256" key="2">
    <source>
        <dbReference type="SAM" id="MobiDB-lite"/>
    </source>
</evidence>
<evidence type="ECO:0000313" key="5">
    <source>
        <dbReference type="EMBL" id="PIO65245.1"/>
    </source>
</evidence>
<dbReference type="Pfam" id="PF02520">
    <property type="entry name" value="ANIS5_cation-bd"/>
    <property type="match status" value="1"/>
</dbReference>
<feature type="signal peptide" evidence="3">
    <location>
        <begin position="1"/>
        <end position="21"/>
    </location>
</feature>
<feature type="compositionally biased region" description="Basic and acidic residues" evidence="2">
    <location>
        <begin position="148"/>
        <end position="176"/>
    </location>
</feature>
<feature type="coiled-coil region" evidence="1">
    <location>
        <begin position="96"/>
        <end position="123"/>
    </location>
</feature>
<gene>
    <name evidence="5" type="ORF">TELCIR_13095</name>
</gene>
<dbReference type="InterPro" id="IPR003677">
    <property type="entry name" value="ANIS5_cation-bd"/>
</dbReference>
<protein>
    <recommendedName>
        <fullName evidence="4">SXP/RAL-2 family protein Ani s 5-like cation-binding domain-containing protein</fullName>
    </recommendedName>
</protein>
<sequence length="185" mass="21842">MAFSRMRAFLILLIIATVAIASRYHLRWHYWNAPFLKDVSGQGKVEYRSIVADKKLTTVQEQKQMEEWAKKYHRTVGFLILSPCNIDIFRQIPTFQEELKKFNDKLNENMKRLKHDIPKLLASLPAAFNEYMKITENKDKTMLEIKQELRKMRTKNPDVQKSKSSNEDSLAERSRSSQDPFAQFK</sequence>
<dbReference type="Proteomes" id="UP000230423">
    <property type="component" value="Unassembled WGS sequence"/>
</dbReference>